<dbReference type="SUPFAM" id="SSF52743">
    <property type="entry name" value="Subtilisin-like"/>
    <property type="match status" value="1"/>
</dbReference>
<proteinExistence type="inferred from homology"/>
<sequence>MSCPHASGAAAYVKSFHPSWSGSAVKSALMTTALRMDPIRHEDAEFAYGAGHINPVRAKDPGLVYDAGEKDFVEFLCSQGYNLTLIRLISGDNTTSCPDISQGKAWDLNYPSMTLRIEDGKPVYGYFTRTVTNVGLPNTTYYSYVSAPSKIKISIEPSILSFTNVGEKKSFVVKKPPNSVHLHSHPSGFNLLQPSNIGHKEETREKTRRIFKKRRNA</sequence>
<comment type="caution">
    <text evidence="3">Lacks conserved residue(s) required for the propagation of feature annotation.</text>
</comment>
<dbReference type="Gramene" id="ERN13092">
    <property type="protein sequence ID" value="ERN13092"/>
    <property type="gene ID" value="AMTR_s00040p00162250"/>
</dbReference>
<dbReference type="Gene3D" id="2.60.40.2310">
    <property type="match status" value="1"/>
</dbReference>
<name>W1PST7_AMBTC</name>
<dbReference type="HOGENOM" id="CLU_000625_1_2_1"/>
<dbReference type="InterPro" id="IPR000209">
    <property type="entry name" value="Peptidase_S8/S53_dom"/>
</dbReference>
<accession>W1PST7</accession>
<evidence type="ECO:0000256" key="4">
    <source>
        <dbReference type="SAM" id="MobiDB-lite"/>
    </source>
</evidence>
<keyword evidence="2" id="KW-0732">Signal</keyword>
<feature type="domain" description="Peptidase S8/S53" evidence="5">
    <location>
        <begin position="1"/>
        <end position="51"/>
    </location>
</feature>
<feature type="domain" description="Subtilisin-like protease fibronectin type-III" evidence="6">
    <location>
        <begin position="107"/>
        <end position="174"/>
    </location>
</feature>
<evidence type="ECO:0000259" key="5">
    <source>
        <dbReference type="Pfam" id="PF00082"/>
    </source>
</evidence>
<dbReference type="Pfam" id="PF00082">
    <property type="entry name" value="Peptidase_S8"/>
    <property type="match status" value="1"/>
</dbReference>
<dbReference type="OMA" id="WETHHTH"/>
<evidence type="ECO:0008006" key="9">
    <source>
        <dbReference type="Google" id="ProtNLM"/>
    </source>
</evidence>
<dbReference type="GO" id="GO:0006508">
    <property type="term" value="P:proteolysis"/>
    <property type="evidence" value="ECO:0007669"/>
    <property type="project" value="InterPro"/>
</dbReference>
<dbReference type="PROSITE" id="PS51892">
    <property type="entry name" value="SUBTILASE"/>
    <property type="match status" value="1"/>
</dbReference>
<protein>
    <recommendedName>
        <fullName evidence="9">Peptidase S8/S53 domain-containing protein</fullName>
    </recommendedName>
</protein>
<evidence type="ECO:0000256" key="2">
    <source>
        <dbReference type="ARBA" id="ARBA00022729"/>
    </source>
</evidence>
<dbReference type="eggNOG" id="ENOG502QRA7">
    <property type="taxonomic scope" value="Eukaryota"/>
</dbReference>
<keyword evidence="8" id="KW-1185">Reference proteome</keyword>
<dbReference type="InterPro" id="IPR041469">
    <property type="entry name" value="Subtilisin-like_FN3"/>
</dbReference>
<dbReference type="AlphaFoldDB" id="W1PST7"/>
<feature type="region of interest" description="Disordered" evidence="4">
    <location>
        <begin position="191"/>
        <end position="217"/>
    </location>
</feature>
<evidence type="ECO:0000313" key="7">
    <source>
        <dbReference type="EMBL" id="ERN13092.1"/>
    </source>
</evidence>
<evidence type="ECO:0000259" key="6">
    <source>
        <dbReference type="Pfam" id="PF17766"/>
    </source>
</evidence>
<dbReference type="PANTHER" id="PTHR10795">
    <property type="entry name" value="PROPROTEIN CONVERTASE SUBTILISIN/KEXIN"/>
    <property type="match status" value="1"/>
</dbReference>
<dbReference type="MEROPS" id="S08.092"/>
<evidence type="ECO:0000256" key="3">
    <source>
        <dbReference type="PROSITE-ProRule" id="PRU01240"/>
    </source>
</evidence>
<dbReference type="Pfam" id="PF17766">
    <property type="entry name" value="fn3_6"/>
    <property type="match status" value="1"/>
</dbReference>
<evidence type="ECO:0000313" key="8">
    <source>
        <dbReference type="Proteomes" id="UP000017836"/>
    </source>
</evidence>
<comment type="similarity">
    <text evidence="1 3">Belongs to the peptidase S8 family.</text>
</comment>
<organism evidence="7 8">
    <name type="scientific">Amborella trichopoda</name>
    <dbReference type="NCBI Taxonomy" id="13333"/>
    <lineage>
        <taxon>Eukaryota</taxon>
        <taxon>Viridiplantae</taxon>
        <taxon>Streptophyta</taxon>
        <taxon>Embryophyta</taxon>
        <taxon>Tracheophyta</taxon>
        <taxon>Spermatophyta</taxon>
        <taxon>Magnoliopsida</taxon>
        <taxon>Amborellales</taxon>
        <taxon>Amborellaceae</taxon>
        <taxon>Amborella</taxon>
    </lineage>
</organism>
<reference evidence="8" key="1">
    <citation type="journal article" date="2013" name="Science">
        <title>The Amborella genome and the evolution of flowering plants.</title>
        <authorList>
            <consortium name="Amborella Genome Project"/>
        </authorList>
    </citation>
    <scope>NUCLEOTIDE SEQUENCE [LARGE SCALE GENOMIC DNA]</scope>
</reference>
<dbReference type="InterPro" id="IPR036852">
    <property type="entry name" value="Peptidase_S8/S53_dom_sf"/>
</dbReference>
<dbReference type="STRING" id="13333.W1PST7"/>
<evidence type="ECO:0000256" key="1">
    <source>
        <dbReference type="ARBA" id="ARBA00011073"/>
    </source>
</evidence>
<feature type="compositionally biased region" description="Basic residues" evidence="4">
    <location>
        <begin position="206"/>
        <end position="217"/>
    </location>
</feature>
<dbReference type="InterPro" id="IPR045051">
    <property type="entry name" value="SBT"/>
</dbReference>
<dbReference type="Proteomes" id="UP000017836">
    <property type="component" value="Unassembled WGS sequence"/>
</dbReference>
<gene>
    <name evidence="7" type="ORF">AMTR_s00040p00162250</name>
</gene>
<dbReference type="GO" id="GO:0004252">
    <property type="term" value="F:serine-type endopeptidase activity"/>
    <property type="evidence" value="ECO:0007669"/>
    <property type="project" value="InterPro"/>
</dbReference>
<dbReference type="EMBL" id="KI392591">
    <property type="protein sequence ID" value="ERN13092.1"/>
    <property type="molecule type" value="Genomic_DNA"/>
</dbReference>
<dbReference type="Gene3D" id="3.40.50.200">
    <property type="entry name" value="Peptidase S8/S53 domain"/>
    <property type="match status" value="1"/>
</dbReference>